<feature type="compositionally biased region" description="Basic and acidic residues" evidence="1">
    <location>
        <begin position="35"/>
        <end position="59"/>
    </location>
</feature>
<protein>
    <submittedName>
        <fullName evidence="2">Uncharacterized protein</fullName>
    </submittedName>
</protein>
<dbReference type="AlphaFoldDB" id="A0AAD4UT17"/>
<sequence>MSLPHRLDQAKVKDVNRRHELAINLAFLGAKKNTPRADERNFRNEERSSSGSKNSRERSLSPVSNANLSTCSYHGSPSDDQQKKIAMKPSASICESYSMAMQDKELGQDVHKKGPHHEAESGEKGLGHETELGEKLHRKGDIVSVGSLLVQQLQDMIMNTIRAQYGGPYQDTFIYSKPYTKRLDNLRMPMGYQPPKFMQFDGKGNPKQHVAYFIEMCNNAGTNDDYS</sequence>
<proteinExistence type="predicted"/>
<reference evidence="2 3" key="1">
    <citation type="journal article" date="2022" name="G3 (Bethesda)">
        <title>Whole-genome sequence and methylome profiling of the almond [Prunus dulcis (Mill.) D.A. Webb] cultivar 'Nonpareil'.</title>
        <authorList>
            <person name="D'Amico-Willman K.M."/>
            <person name="Ouma W.Z."/>
            <person name="Meulia T."/>
            <person name="Sideli G.M."/>
            <person name="Gradziel T.M."/>
            <person name="Fresnedo-Ramirez J."/>
        </authorList>
    </citation>
    <scope>NUCLEOTIDE SEQUENCE [LARGE SCALE GENOMIC DNA]</scope>
    <source>
        <strain evidence="2">Clone GOH B32 T37-40</strain>
    </source>
</reference>
<organism evidence="2 3">
    <name type="scientific">Prunus dulcis</name>
    <name type="common">Almond</name>
    <name type="synonym">Amygdalus dulcis</name>
    <dbReference type="NCBI Taxonomy" id="3755"/>
    <lineage>
        <taxon>Eukaryota</taxon>
        <taxon>Viridiplantae</taxon>
        <taxon>Streptophyta</taxon>
        <taxon>Embryophyta</taxon>
        <taxon>Tracheophyta</taxon>
        <taxon>Spermatophyta</taxon>
        <taxon>Magnoliopsida</taxon>
        <taxon>eudicotyledons</taxon>
        <taxon>Gunneridae</taxon>
        <taxon>Pentapetalae</taxon>
        <taxon>rosids</taxon>
        <taxon>fabids</taxon>
        <taxon>Rosales</taxon>
        <taxon>Rosaceae</taxon>
        <taxon>Amygdaloideae</taxon>
        <taxon>Amygdaleae</taxon>
        <taxon>Prunus</taxon>
    </lineage>
</organism>
<accession>A0AAD4UT17</accession>
<feature type="region of interest" description="Disordered" evidence="1">
    <location>
        <begin position="34"/>
        <end position="85"/>
    </location>
</feature>
<dbReference type="PANTHER" id="PTHR33437:SF2">
    <property type="entry name" value="OS06G0361200 PROTEIN"/>
    <property type="match status" value="1"/>
</dbReference>
<evidence type="ECO:0000256" key="1">
    <source>
        <dbReference type="SAM" id="MobiDB-lite"/>
    </source>
</evidence>
<feature type="compositionally biased region" description="Polar residues" evidence="1">
    <location>
        <begin position="62"/>
        <end position="79"/>
    </location>
</feature>
<evidence type="ECO:0000313" key="3">
    <source>
        <dbReference type="Proteomes" id="UP001054821"/>
    </source>
</evidence>
<dbReference type="Proteomes" id="UP001054821">
    <property type="component" value="Chromosome 8"/>
</dbReference>
<feature type="region of interest" description="Disordered" evidence="1">
    <location>
        <begin position="109"/>
        <end position="128"/>
    </location>
</feature>
<comment type="caution">
    <text evidence="2">The sequence shown here is derived from an EMBL/GenBank/DDBJ whole genome shotgun (WGS) entry which is preliminary data.</text>
</comment>
<gene>
    <name evidence="2" type="ORF">L3X38_041427</name>
</gene>
<dbReference type="PANTHER" id="PTHR33437">
    <property type="entry name" value="OS06G0361200 PROTEIN"/>
    <property type="match status" value="1"/>
</dbReference>
<name>A0AAD4UT17_PRUDU</name>
<dbReference type="EMBL" id="JAJFAZ020000008">
    <property type="protein sequence ID" value="KAI5312254.1"/>
    <property type="molecule type" value="Genomic_DNA"/>
</dbReference>
<keyword evidence="3" id="KW-1185">Reference proteome</keyword>
<evidence type="ECO:0000313" key="2">
    <source>
        <dbReference type="EMBL" id="KAI5312254.1"/>
    </source>
</evidence>